<evidence type="ECO:0008006" key="4">
    <source>
        <dbReference type="Google" id="ProtNLM"/>
    </source>
</evidence>
<proteinExistence type="predicted"/>
<gene>
    <name evidence="2" type="ORF">HGB48_03380</name>
</gene>
<reference evidence="2 3" key="1">
    <citation type="submission" date="2020-04" db="EMBL/GenBank/DDBJ databases">
        <title>MicrobeNet Type strains.</title>
        <authorList>
            <person name="Nicholson A.C."/>
        </authorList>
    </citation>
    <scope>NUCLEOTIDE SEQUENCE [LARGE SCALE GENOMIC DNA]</scope>
    <source>
        <strain evidence="2 3">ATCC BAA-277</strain>
    </source>
</reference>
<protein>
    <recommendedName>
        <fullName evidence="4">Secreted protein</fullName>
    </recommendedName>
</protein>
<evidence type="ECO:0000256" key="1">
    <source>
        <dbReference type="SAM" id="SignalP"/>
    </source>
</evidence>
<dbReference type="Proteomes" id="UP000579250">
    <property type="component" value="Unassembled WGS sequence"/>
</dbReference>
<keyword evidence="1" id="KW-0732">Signal</keyword>
<dbReference type="RefSeq" id="WP_067628929.1">
    <property type="nucleotide sequence ID" value="NZ_JAAXPI010000002.1"/>
</dbReference>
<feature type="signal peptide" evidence="1">
    <location>
        <begin position="1"/>
        <end position="34"/>
    </location>
</feature>
<comment type="caution">
    <text evidence="2">The sequence shown here is derived from an EMBL/GenBank/DDBJ whole genome shotgun (WGS) entry which is preliminary data.</text>
</comment>
<evidence type="ECO:0000313" key="3">
    <source>
        <dbReference type="Proteomes" id="UP000579250"/>
    </source>
</evidence>
<dbReference type="AlphaFoldDB" id="A0A846YSR2"/>
<evidence type="ECO:0000313" key="2">
    <source>
        <dbReference type="EMBL" id="NKZ02797.1"/>
    </source>
</evidence>
<keyword evidence="3" id="KW-1185">Reference proteome</keyword>
<accession>A0A846YSR2</accession>
<dbReference type="EMBL" id="JAAXPI010000002">
    <property type="protein sequence ID" value="NKZ02797.1"/>
    <property type="molecule type" value="Genomic_DNA"/>
</dbReference>
<sequence>MQHNTVHPKRTLTVLGAAGMTAAGLLAGAVPAHAATLQPAVFPDHVEFLGNESNADVSGPVKLSIWPDGTWNIYSKTRNGRPAFRNVHWTCVVSVTVGSSSNETSISTNTVRIRSKRSHTFDVSGTSTNLAVNYDSIINPGFGRVDCDIHFG</sequence>
<organism evidence="2 3">
    <name type="scientific">Actinomadura latina</name>
    <dbReference type="NCBI Taxonomy" id="163603"/>
    <lineage>
        <taxon>Bacteria</taxon>
        <taxon>Bacillati</taxon>
        <taxon>Actinomycetota</taxon>
        <taxon>Actinomycetes</taxon>
        <taxon>Streptosporangiales</taxon>
        <taxon>Thermomonosporaceae</taxon>
        <taxon>Actinomadura</taxon>
    </lineage>
</organism>
<name>A0A846YSR2_9ACTN</name>
<feature type="chain" id="PRO_5032623913" description="Secreted protein" evidence="1">
    <location>
        <begin position="35"/>
        <end position="152"/>
    </location>
</feature>